<evidence type="ECO:0000259" key="12">
    <source>
        <dbReference type="Pfam" id="PF01743"/>
    </source>
</evidence>
<feature type="binding site" evidence="11">
    <location>
        <position position="27"/>
    </location>
    <ligand>
        <name>CTP</name>
        <dbReference type="ChEBI" id="CHEBI:37563"/>
    </ligand>
</feature>
<feature type="binding site" evidence="11">
    <location>
        <position position="30"/>
    </location>
    <ligand>
        <name>ATP</name>
        <dbReference type="ChEBI" id="CHEBI:30616"/>
    </ligand>
</feature>
<feature type="domain" description="Poly A polymerase head" evidence="12">
    <location>
        <begin position="22"/>
        <end position="142"/>
    </location>
</feature>
<keyword evidence="2 11" id="KW-0808">Transferase</keyword>
<evidence type="ECO:0000256" key="9">
    <source>
        <dbReference type="ARBA" id="ARBA00022842"/>
    </source>
</evidence>
<dbReference type="STRING" id="1229783.C273_07207"/>
<proteinExistence type="inferred from homology"/>
<evidence type="ECO:0000256" key="2">
    <source>
        <dbReference type="ARBA" id="ARBA00022679"/>
    </source>
</evidence>
<feature type="binding site" evidence="11">
    <location>
        <position position="154"/>
    </location>
    <ligand>
        <name>ATP</name>
        <dbReference type="ChEBI" id="CHEBI:30616"/>
    </ligand>
</feature>
<dbReference type="SUPFAM" id="SSF81301">
    <property type="entry name" value="Nucleotidyltransferase"/>
    <property type="match status" value="1"/>
</dbReference>
<accession>K9AN48</accession>
<keyword evidence="16" id="KW-1185">Reference proteome</keyword>
<evidence type="ECO:0000256" key="3">
    <source>
        <dbReference type="ARBA" id="ARBA00022694"/>
    </source>
</evidence>
<keyword evidence="5 11" id="KW-0479">Metal-binding</keyword>
<dbReference type="GO" id="GO:0000287">
    <property type="term" value="F:magnesium ion binding"/>
    <property type="evidence" value="ECO:0007669"/>
    <property type="project" value="UniProtKB-UniRule"/>
</dbReference>
<dbReference type="GO" id="GO:0005524">
    <property type="term" value="F:ATP binding"/>
    <property type="evidence" value="ECO:0007669"/>
    <property type="project" value="UniProtKB-UniRule"/>
</dbReference>
<comment type="miscellaneous">
    <text evidence="11">A single active site specifically recognizes both ATP and CTP and is responsible for their addition.</text>
</comment>
<dbReference type="GO" id="GO:0160016">
    <property type="term" value="F:CCACCA tRNA nucleotidyltransferase activity"/>
    <property type="evidence" value="ECO:0007669"/>
    <property type="project" value="RHEA"/>
</dbReference>
<dbReference type="InterPro" id="IPR032810">
    <property type="entry name" value="CCA-adding_enz_C"/>
</dbReference>
<comment type="cofactor">
    <cofactor evidence="1 11">
        <name>Mg(2+)</name>
        <dbReference type="ChEBI" id="CHEBI:18420"/>
    </cofactor>
</comment>
<dbReference type="InterPro" id="IPR050264">
    <property type="entry name" value="Bact_CCA-adding_enz_type3_sf"/>
</dbReference>
<feature type="binding site" evidence="11">
    <location>
        <position position="163"/>
    </location>
    <ligand>
        <name>CTP</name>
        <dbReference type="ChEBI" id="CHEBI:37563"/>
    </ligand>
</feature>
<feature type="binding site" evidence="11">
    <location>
        <position position="163"/>
    </location>
    <ligand>
        <name>ATP</name>
        <dbReference type="ChEBI" id="CHEBI:30616"/>
    </ligand>
</feature>
<gene>
    <name evidence="11" type="primary">cca</name>
    <name evidence="15" type="ORF">C273_07207</name>
</gene>
<name>K9AN48_9STAP</name>
<feature type="binding site" evidence="11">
    <location>
        <position position="42"/>
    </location>
    <ligand>
        <name>Mg(2+)</name>
        <dbReference type="ChEBI" id="CHEBI:18420"/>
    </ligand>
</feature>
<feature type="binding site" evidence="11">
    <location>
        <position position="111"/>
    </location>
    <ligand>
        <name>ATP</name>
        <dbReference type="ChEBI" id="CHEBI:30616"/>
    </ligand>
</feature>
<dbReference type="OrthoDB" id="9805698at2"/>
<dbReference type="Proteomes" id="UP000009885">
    <property type="component" value="Unassembled WGS sequence"/>
</dbReference>
<dbReference type="Gene3D" id="3.30.460.10">
    <property type="entry name" value="Beta Polymerase, domain 2"/>
    <property type="match status" value="1"/>
</dbReference>
<evidence type="ECO:0000256" key="5">
    <source>
        <dbReference type="ARBA" id="ARBA00022723"/>
    </source>
</evidence>
<dbReference type="Gene3D" id="1.10.246.80">
    <property type="match status" value="1"/>
</dbReference>
<dbReference type="Pfam" id="PF12627">
    <property type="entry name" value="PolyA_pol_RNAbd"/>
    <property type="match status" value="1"/>
</dbReference>
<keyword evidence="6 11" id="KW-0547">Nucleotide-binding</keyword>
<dbReference type="Pfam" id="PF13735">
    <property type="entry name" value="tRNA_NucTran2_2"/>
    <property type="match status" value="1"/>
</dbReference>
<keyword evidence="8 11" id="KW-0067">ATP-binding</keyword>
<dbReference type="RefSeq" id="WP_009383772.1">
    <property type="nucleotide sequence ID" value="NZ_AMSQ01000010.1"/>
</dbReference>
<keyword evidence="3 11" id="KW-0819">tRNA processing</keyword>
<dbReference type="InterPro" id="IPR002646">
    <property type="entry name" value="PolA_pol_head_dom"/>
</dbReference>
<feature type="binding site" evidence="11">
    <location>
        <position position="30"/>
    </location>
    <ligand>
        <name>CTP</name>
        <dbReference type="ChEBI" id="CHEBI:37563"/>
    </ligand>
</feature>
<evidence type="ECO:0000313" key="16">
    <source>
        <dbReference type="Proteomes" id="UP000009885"/>
    </source>
</evidence>
<feature type="binding site" evidence="11">
    <location>
        <position position="157"/>
    </location>
    <ligand>
        <name>CTP</name>
        <dbReference type="ChEBI" id="CHEBI:37563"/>
    </ligand>
</feature>
<dbReference type="PANTHER" id="PTHR46173:SF1">
    <property type="entry name" value="CCA TRNA NUCLEOTIDYLTRANSFERASE 1, MITOCHONDRIAL"/>
    <property type="match status" value="1"/>
</dbReference>
<organism evidence="15 16">
    <name type="scientific">Staphylococcus massiliensis S46</name>
    <dbReference type="NCBI Taxonomy" id="1229783"/>
    <lineage>
        <taxon>Bacteria</taxon>
        <taxon>Bacillati</taxon>
        <taxon>Bacillota</taxon>
        <taxon>Bacilli</taxon>
        <taxon>Bacillales</taxon>
        <taxon>Staphylococcaceae</taxon>
        <taxon>Staphylococcus</taxon>
    </lineage>
</organism>
<evidence type="ECO:0000259" key="13">
    <source>
        <dbReference type="Pfam" id="PF12627"/>
    </source>
</evidence>
<feature type="domain" description="CCA-adding enzyme C-terminal" evidence="14">
    <location>
        <begin position="253"/>
        <end position="392"/>
    </location>
</feature>
<dbReference type="Pfam" id="PF01743">
    <property type="entry name" value="PolyA_pol"/>
    <property type="match status" value="1"/>
</dbReference>
<reference evidence="15 16" key="1">
    <citation type="journal article" date="2013" name="Genome Announc.">
        <title>Genome Sequence of Staphylococcus massiliensis Strain S46, Isolated from the Surface of Healthy Human Skin.</title>
        <authorList>
            <person name="Srivastav R."/>
            <person name="Singh A."/>
            <person name="Jangir P.K."/>
            <person name="Kumari C."/>
            <person name="Muduli S."/>
            <person name="Sharma R."/>
        </authorList>
    </citation>
    <scope>NUCLEOTIDE SEQUENCE [LARGE SCALE GENOMIC DNA]</scope>
    <source>
        <strain evidence="15 16">S46</strain>
    </source>
</reference>
<keyword evidence="10 11" id="KW-0694">RNA-binding</keyword>
<dbReference type="HAMAP" id="MF_01263">
    <property type="entry name" value="CCA_bact_type3"/>
    <property type="match status" value="1"/>
</dbReference>
<evidence type="ECO:0000259" key="14">
    <source>
        <dbReference type="Pfam" id="PF13735"/>
    </source>
</evidence>
<dbReference type="AlphaFoldDB" id="K9AN48"/>
<dbReference type="EMBL" id="AMSQ01000010">
    <property type="protein sequence ID" value="EKU47466.1"/>
    <property type="molecule type" value="Genomic_DNA"/>
</dbReference>
<dbReference type="InterPro" id="IPR023068">
    <property type="entry name" value="CCA-adding_enz_firmicutes"/>
</dbReference>
<keyword evidence="9 11" id="KW-0460">Magnesium</keyword>
<evidence type="ECO:0000256" key="4">
    <source>
        <dbReference type="ARBA" id="ARBA00022695"/>
    </source>
</evidence>
<dbReference type="NCBIfam" id="NF009814">
    <property type="entry name" value="PRK13299.1"/>
    <property type="match status" value="1"/>
</dbReference>
<evidence type="ECO:0000313" key="15">
    <source>
        <dbReference type="EMBL" id="EKU47466.1"/>
    </source>
</evidence>
<feature type="binding site" evidence="11">
    <location>
        <position position="157"/>
    </location>
    <ligand>
        <name>ATP</name>
        <dbReference type="ChEBI" id="CHEBI:30616"/>
    </ligand>
</feature>
<comment type="subunit">
    <text evidence="11">Homodimer.</text>
</comment>
<feature type="binding site" evidence="11">
    <location>
        <position position="27"/>
    </location>
    <ligand>
        <name>ATP</name>
        <dbReference type="ChEBI" id="CHEBI:30616"/>
    </ligand>
</feature>
<dbReference type="GO" id="GO:0000049">
    <property type="term" value="F:tRNA binding"/>
    <property type="evidence" value="ECO:0007669"/>
    <property type="project" value="UniProtKB-UniRule"/>
</dbReference>
<comment type="caution">
    <text evidence="15">The sequence shown here is derived from an EMBL/GenBank/DDBJ whole genome shotgun (WGS) entry which is preliminary data.</text>
</comment>
<dbReference type="GO" id="GO:0004810">
    <property type="term" value="F:CCA tRNA nucleotidyltransferase activity"/>
    <property type="evidence" value="ECO:0007669"/>
    <property type="project" value="UniProtKB-UniRule"/>
</dbReference>
<feature type="binding site" evidence="11">
    <location>
        <position position="154"/>
    </location>
    <ligand>
        <name>CTP</name>
        <dbReference type="ChEBI" id="CHEBI:37563"/>
    </ligand>
</feature>
<feature type="binding site" evidence="11">
    <location>
        <position position="111"/>
    </location>
    <ligand>
        <name>CTP</name>
        <dbReference type="ChEBI" id="CHEBI:37563"/>
    </ligand>
</feature>
<evidence type="ECO:0000256" key="11">
    <source>
        <dbReference type="HAMAP-Rule" id="MF_01263"/>
    </source>
</evidence>
<comment type="function">
    <text evidence="11">Catalyzes the addition and repair of the essential 3'-terminal CCA sequence in tRNAs without using a nucleic acid template. Adds these three nucleotides in the order of C, C, and A to the tRNA nucleotide-73, using CTP and ATP as substrates and producing inorganic pyrophosphate. tRNA 3'-terminal CCA addition is required both for tRNA processing and repair. Also involved in tRNA surveillance by mediating tandem CCA addition to generate a CCACCA at the 3' terminus of unstable tRNAs. While stable tRNAs receive only 3'-terminal CCA, unstable tRNAs are marked with CCACCA and rapidly degraded.</text>
</comment>
<evidence type="ECO:0000256" key="7">
    <source>
        <dbReference type="ARBA" id="ARBA00022800"/>
    </source>
</evidence>
<sequence>MKKAFNDARPILDTIEQHGYEAYFVGGAVRDFILERPINDVDITTSAMPDEIETIFERTIPIGKEHGTINVLYDDDQYEVTTYRTESDYVDHRRPDHVAFVRELKEDLKRRDFTINALAMDKDFQVVDYFEGKKDMRLRQIRAVGEPAERFTEDALRILRGVRFQSQLDFEIETHTFRGMAAQIHDIKYLSIERIVVELKKLFHGVAVEKALKSMNHLGAFNDIPVFKSFDMKRLKLSTPLSMDFVLAILKLQQGSVQLKPLKISNQELQTIQTYEKAIAQINAIQSKFDIDKLLFQIDIQCIYSIISKTDILKENDVLHVSPFIFNKQVVETRYAQLPITSFNDLAVNGHDLMTHLNQRGGPWIKATLNQIVDAILKRDIINDKDEILKWVKQHVEV</sequence>
<feature type="domain" description="tRNA nucleotidyltransferase/poly(A) polymerase RNA and SrmB- binding" evidence="13">
    <location>
        <begin position="169"/>
        <end position="225"/>
    </location>
</feature>
<dbReference type="PANTHER" id="PTHR46173">
    <property type="entry name" value="CCA TRNA NUCLEOTIDYLTRANSFERASE 1, MITOCHONDRIAL"/>
    <property type="match status" value="1"/>
</dbReference>
<keyword evidence="4 11" id="KW-0548">Nucleotidyltransferase</keyword>
<feature type="binding site" evidence="11">
    <location>
        <position position="160"/>
    </location>
    <ligand>
        <name>CTP</name>
        <dbReference type="ChEBI" id="CHEBI:37563"/>
    </ligand>
</feature>
<dbReference type="InterPro" id="IPR043519">
    <property type="entry name" value="NT_sf"/>
</dbReference>
<comment type="catalytic activity">
    <reaction evidence="11">
        <text>a tRNA with a 3' CCA end + 2 CTP + ATP = a tRNA with a 3' CCACCA end + 3 diphosphate</text>
        <dbReference type="Rhea" id="RHEA:76235"/>
        <dbReference type="Rhea" id="RHEA-COMP:10468"/>
        <dbReference type="Rhea" id="RHEA-COMP:18655"/>
        <dbReference type="ChEBI" id="CHEBI:30616"/>
        <dbReference type="ChEBI" id="CHEBI:33019"/>
        <dbReference type="ChEBI" id="CHEBI:37563"/>
        <dbReference type="ChEBI" id="CHEBI:83071"/>
        <dbReference type="ChEBI" id="CHEBI:195187"/>
    </reaction>
</comment>
<evidence type="ECO:0000256" key="1">
    <source>
        <dbReference type="ARBA" id="ARBA00001946"/>
    </source>
</evidence>
<comment type="similarity">
    <text evidence="11">Belongs to the tRNA nucleotidyltransferase/poly(A) polymerase family. Bacterial CCA-adding enzyme type 3 subfamily.</text>
</comment>
<dbReference type="GO" id="GO:0001680">
    <property type="term" value="P:tRNA 3'-terminal CCA addition"/>
    <property type="evidence" value="ECO:0007669"/>
    <property type="project" value="UniProtKB-UniRule"/>
</dbReference>
<dbReference type="Gene3D" id="1.10.3090.10">
    <property type="entry name" value="cca-adding enzyme, domain 2"/>
    <property type="match status" value="1"/>
</dbReference>
<dbReference type="GO" id="GO:0042245">
    <property type="term" value="P:RNA repair"/>
    <property type="evidence" value="ECO:0007669"/>
    <property type="project" value="UniProtKB-KW"/>
</dbReference>
<dbReference type="SUPFAM" id="SSF81891">
    <property type="entry name" value="Poly A polymerase C-terminal region-like"/>
    <property type="match status" value="1"/>
</dbReference>
<keyword evidence="7 11" id="KW-0692">RNA repair</keyword>
<dbReference type="PATRIC" id="fig|1229783.3.peg.1455"/>
<feature type="binding site" evidence="11">
    <location>
        <position position="40"/>
    </location>
    <ligand>
        <name>Mg(2+)</name>
        <dbReference type="ChEBI" id="CHEBI:18420"/>
    </ligand>
</feature>
<evidence type="ECO:0000256" key="10">
    <source>
        <dbReference type="ARBA" id="ARBA00022884"/>
    </source>
</evidence>
<evidence type="ECO:0000256" key="8">
    <source>
        <dbReference type="ARBA" id="ARBA00022840"/>
    </source>
</evidence>
<dbReference type="InterPro" id="IPR032828">
    <property type="entry name" value="PolyA_RNA-bd"/>
</dbReference>
<dbReference type="eggNOG" id="COG0617">
    <property type="taxonomic scope" value="Bacteria"/>
</dbReference>
<protein>
    <recommendedName>
        <fullName evidence="11">CCA-adding enzyme</fullName>
        <ecNumber evidence="11">2.7.7.72</ecNumber>
    </recommendedName>
    <alternativeName>
        <fullName evidence="11">CCA tRNA nucleotidyltransferase</fullName>
    </alternativeName>
    <alternativeName>
        <fullName evidence="11">tRNA CCA-pyrophosphorylase</fullName>
    </alternativeName>
    <alternativeName>
        <fullName evidence="11">tRNA adenylyl-/cytidylyl- transferase</fullName>
    </alternativeName>
    <alternativeName>
        <fullName evidence="11">tRNA nucleotidyltransferase</fullName>
    </alternativeName>
    <alternativeName>
        <fullName evidence="11">tRNA-NT</fullName>
    </alternativeName>
</protein>
<dbReference type="EC" id="2.7.7.72" evidence="11"/>
<feature type="binding site" evidence="11">
    <location>
        <position position="160"/>
    </location>
    <ligand>
        <name>ATP</name>
        <dbReference type="ChEBI" id="CHEBI:30616"/>
    </ligand>
</feature>
<comment type="catalytic activity">
    <reaction evidence="11">
        <text>a tRNA precursor + 2 CTP + ATP = a tRNA with a 3' CCA end + 3 diphosphate</text>
        <dbReference type="Rhea" id="RHEA:14433"/>
        <dbReference type="Rhea" id="RHEA-COMP:10465"/>
        <dbReference type="Rhea" id="RHEA-COMP:10468"/>
        <dbReference type="ChEBI" id="CHEBI:30616"/>
        <dbReference type="ChEBI" id="CHEBI:33019"/>
        <dbReference type="ChEBI" id="CHEBI:37563"/>
        <dbReference type="ChEBI" id="CHEBI:74896"/>
        <dbReference type="ChEBI" id="CHEBI:83071"/>
        <dbReference type="EC" id="2.7.7.72"/>
    </reaction>
</comment>
<dbReference type="CDD" id="cd05398">
    <property type="entry name" value="NT_ClassII-CCAase"/>
    <property type="match status" value="1"/>
</dbReference>
<evidence type="ECO:0000256" key="6">
    <source>
        <dbReference type="ARBA" id="ARBA00022741"/>
    </source>
</evidence>